<evidence type="ECO:0000313" key="1">
    <source>
        <dbReference type="EMBL" id="PKI32232.1"/>
    </source>
</evidence>
<name>A0A2I0HKI1_PUNGR</name>
<dbReference type="AlphaFoldDB" id="A0A2I0HKI1"/>
<keyword evidence="2" id="KW-1185">Reference proteome</keyword>
<organism evidence="1 2">
    <name type="scientific">Punica granatum</name>
    <name type="common">Pomegranate</name>
    <dbReference type="NCBI Taxonomy" id="22663"/>
    <lineage>
        <taxon>Eukaryota</taxon>
        <taxon>Viridiplantae</taxon>
        <taxon>Streptophyta</taxon>
        <taxon>Embryophyta</taxon>
        <taxon>Tracheophyta</taxon>
        <taxon>Spermatophyta</taxon>
        <taxon>Magnoliopsida</taxon>
        <taxon>eudicotyledons</taxon>
        <taxon>Gunneridae</taxon>
        <taxon>Pentapetalae</taxon>
        <taxon>rosids</taxon>
        <taxon>malvids</taxon>
        <taxon>Myrtales</taxon>
        <taxon>Lythraceae</taxon>
        <taxon>Punica</taxon>
    </lineage>
</organism>
<gene>
    <name evidence="1" type="ORF">CRG98_047379</name>
</gene>
<dbReference type="EMBL" id="PGOL01007900">
    <property type="protein sequence ID" value="PKI32232.1"/>
    <property type="molecule type" value="Genomic_DNA"/>
</dbReference>
<accession>A0A2I0HKI1</accession>
<reference evidence="1 2" key="1">
    <citation type="submission" date="2017-11" db="EMBL/GenBank/DDBJ databases">
        <title>De-novo sequencing of pomegranate (Punica granatum L.) genome.</title>
        <authorList>
            <person name="Akparov Z."/>
            <person name="Amiraslanov A."/>
            <person name="Hajiyeva S."/>
            <person name="Abbasov M."/>
            <person name="Kaur K."/>
            <person name="Hamwieh A."/>
            <person name="Solovyev V."/>
            <person name="Salamov A."/>
            <person name="Braich B."/>
            <person name="Kosarev P."/>
            <person name="Mahmoud A."/>
            <person name="Hajiyev E."/>
            <person name="Babayeva S."/>
            <person name="Izzatullayeva V."/>
            <person name="Mammadov A."/>
            <person name="Mammadov A."/>
            <person name="Sharifova S."/>
            <person name="Ojaghi J."/>
            <person name="Eynullazada K."/>
            <person name="Bayramov B."/>
            <person name="Abdulazimova A."/>
            <person name="Shahmuradov I."/>
        </authorList>
    </citation>
    <scope>NUCLEOTIDE SEQUENCE [LARGE SCALE GENOMIC DNA]</scope>
    <source>
        <strain evidence="2">cv. AG2017</strain>
        <tissue evidence="1">Leaf</tissue>
    </source>
</reference>
<dbReference type="GeneID" id="116189157"/>
<dbReference type="OrthoDB" id="664960at2759"/>
<evidence type="ECO:0000313" key="2">
    <source>
        <dbReference type="Proteomes" id="UP000233551"/>
    </source>
</evidence>
<comment type="caution">
    <text evidence="1">The sequence shown here is derived from an EMBL/GenBank/DDBJ whole genome shotgun (WGS) entry which is preliminary data.</text>
</comment>
<protein>
    <submittedName>
        <fullName evidence="1">Uncharacterized protein</fullName>
    </submittedName>
</protein>
<dbReference type="Proteomes" id="UP000233551">
    <property type="component" value="Unassembled WGS sequence"/>
</dbReference>
<proteinExistence type="predicted"/>
<sequence length="316" mass="36716">MSDIASTAIGTGLICWDRTAKYRKYIWSLGDKLTALKTKTDELGHIYEDVHRLVGRAEGEGWIRKSEAAGWLQRVKAFREEADKILADGKQIMGRNCLCGLCYRNCHSRYEQSKLAEEKKAELETELVRGRNFNGKDQVAYEPANLILERSLRALRYKTVELRGVFDTVKQRVKREENHRLVRTPEVRGWLERVELVLEKEVEEILEQGTLELDESCKKEGGDFHSQRNSTNISMSANEKKAILEGLLGERRGFNELTWKLDDPLMVEPPVDMNSMFEAIKRKSLWAVIYDPVWNAYSYFVCQARKMKFLKAYLRR</sequence>
<dbReference type="STRING" id="22663.A0A2I0HKI1"/>